<dbReference type="EMBL" id="AP014854">
    <property type="protein sequence ID" value="BAS01137.1"/>
    <property type="molecule type" value="Genomic_DNA"/>
</dbReference>
<evidence type="ECO:0000313" key="3">
    <source>
        <dbReference type="Proteomes" id="UP000065734"/>
    </source>
</evidence>
<evidence type="ECO:0000313" key="1">
    <source>
        <dbReference type="EMBL" id="BAS01137.1"/>
    </source>
</evidence>
<proteinExistence type="predicted"/>
<accession>A0A0H5BKD8</accession>
<dbReference type="RefSeq" id="WP_055036859.1">
    <property type="nucleotide sequence ID" value="NZ_AP014854.2"/>
</dbReference>
<dbReference type="EMBL" id="LN907867">
    <property type="protein sequence ID" value="CUU41665.1"/>
    <property type="molecule type" value="Genomic_DNA"/>
</dbReference>
<reference evidence="2" key="2">
    <citation type="submission" date="2015-11" db="EMBL/GenBank/DDBJ databases">
        <authorList>
            <person name="Zhang Y."/>
            <person name="Guo Z."/>
        </authorList>
    </citation>
    <scope>NUCLEOTIDE SEQUENCE</scope>
    <source>
        <strain evidence="2">1</strain>
    </source>
</reference>
<sequence length="144" mass="14890">MTSKRETILDALTARIAAALPGAEVKRNAAKAERIGPGGLVIVRDGDPGEPEVTLSPVSYLYHHRIAVEVAAYSSATLSREAVLDGMLAAIGAAIASDRTLGGLSDWIEAEAPLTADVETLGAQPGRTAELTVLAVYATPDPLT</sequence>
<gene>
    <name evidence="1" type="ORF">BV133_3543</name>
    <name evidence="2" type="ORF">BVIRIDIS_06580</name>
</gene>
<name>A0A0H5BKD8_BLAVI</name>
<keyword evidence="3" id="KW-1185">Reference proteome</keyword>
<keyword evidence="1" id="KW-0378">Hydrolase</keyword>
<organism evidence="2 3">
    <name type="scientific">Blastochloris viridis</name>
    <name type="common">Rhodopseudomonas viridis</name>
    <dbReference type="NCBI Taxonomy" id="1079"/>
    <lineage>
        <taxon>Bacteria</taxon>
        <taxon>Pseudomonadati</taxon>
        <taxon>Pseudomonadota</taxon>
        <taxon>Alphaproteobacteria</taxon>
        <taxon>Hyphomicrobiales</taxon>
        <taxon>Blastochloridaceae</taxon>
        <taxon>Blastochloris</taxon>
    </lineage>
</organism>
<evidence type="ECO:0000313" key="2">
    <source>
        <dbReference type="EMBL" id="CUU41665.1"/>
    </source>
</evidence>
<reference evidence="3" key="3">
    <citation type="journal article" date="2016" name="Genome Announc.">
        <title>Revised genome sequence of the purple photosynthetic bacterium Blastochloris viridis.</title>
        <authorList>
            <person name="Liu L.N."/>
            <person name="Faulkner M."/>
            <person name="Liu X."/>
            <person name="Huang F."/>
            <person name="Darby A.C."/>
            <person name="Hall N."/>
        </authorList>
    </citation>
    <scope>NUCLEOTIDE SEQUENCE [LARGE SCALE GENOMIC DNA]</scope>
    <source>
        <strain evidence="3">ATCC 19567 / DSM 133 / F</strain>
    </source>
</reference>
<dbReference type="OrthoDB" id="7205837at2"/>
<dbReference type="KEGG" id="bvr:BVIR_1215"/>
<reference evidence="1" key="1">
    <citation type="journal article" date="2015" name="Genome Announc.">
        <title>Complete Genome Sequence of the Bacteriochlorophyll b-Producing Photosynthetic Bacterium Blastochloris viridis.</title>
        <authorList>
            <person name="Tsukatani Y."/>
            <person name="Hirose Y."/>
            <person name="Harada J."/>
            <person name="Misawa N."/>
            <person name="Mori K."/>
            <person name="Inoue K."/>
            <person name="Tamiaki H."/>
        </authorList>
    </citation>
    <scope>NUCLEOTIDE SEQUENCE [LARGE SCALE GENOMIC DNA]</scope>
    <source>
        <strain evidence="1">DSM 133</strain>
    </source>
</reference>
<dbReference type="GO" id="GO:0016787">
    <property type="term" value="F:hydrolase activity"/>
    <property type="evidence" value="ECO:0007669"/>
    <property type="project" value="UniProtKB-KW"/>
</dbReference>
<dbReference type="Proteomes" id="UP000065734">
    <property type="component" value="Chromosome I"/>
</dbReference>
<dbReference type="AlphaFoldDB" id="A0A0H5BKD8"/>
<dbReference type="STRING" id="1079.BVIR_1215"/>
<protein>
    <submittedName>
        <fullName evidence="1">Predicted hydrolase of the metallo-beta-lactamase superfamily</fullName>
    </submittedName>
</protein>